<dbReference type="FunFam" id="3.40.50.150:FF:000342">
    <property type="entry name" value="Probable methyltransferase PMT19"/>
    <property type="match status" value="1"/>
</dbReference>
<evidence type="ECO:0000256" key="1">
    <source>
        <dbReference type="ARBA" id="ARBA00004606"/>
    </source>
</evidence>
<keyword evidence="6" id="KW-0812">Transmembrane</keyword>
<evidence type="ECO:0000256" key="2">
    <source>
        <dbReference type="ARBA" id="ARBA00008361"/>
    </source>
</evidence>
<dbReference type="GO" id="GO:0016020">
    <property type="term" value="C:membrane"/>
    <property type="evidence" value="ECO:0007669"/>
    <property type="project" value="UniProtKB-SubCell"/>
</dbReference>
<dbReference type="EMBL" id="LR746264">
    <property type="protein sequence ID" value="CAA7389383.1"/>
    <property type="molecule type" value="Genomic_DNA"/>
</dbReference>
<name>A0A7I8JZD0_SPIIN</name>
<reference evidence="8" key="1">
    <citation type="submission" date="2020-02" db="EMBL/GenBank/DDBJ databases">
        <authorList>
            <person name="Scholz U."/>
            <person name="Mascher M."/>
            <person name="Fiebig A."/>
        </authorList>
    </citation>
    <scope>NUCLEOTIDE SEQUENCE</scope>
</reference>
<evidence type="ECO:0000256" key="5">
    <source>
        <dbReference type="ARBA" id="ARBA00037847"/>
    </source>
</evidence>
<keyword evidence="9" id="KW-1185">Reference proteome</keyword>
<feature type="compositionally biased region" description="Polar residues" evidence="7">
    <location>
        <begin position="56"/>
        <end position="68"/>
    </location>
</feature>
<dbReference type="InterPro" id="IPR029063">
    <property type="entry name" value="SAM-dependent_MTases_sf"/>
</dbReference>
<proteinExistence type="inferred from homology"/>
<dbReference type="SUPFAM" id="SSF53335">
    <property type="entry name" value="S-adenosyl-L-methionine-dependent methyltransferases"/>
    <property type="match status" value="2"/>
</dbReference>
<keyword evidence="4 6" id="KW-0735">Signal-anchor</keyword>
<evidence type="ECO:0000256" key="7">
    <source>
        <dbReference type="SAM" id="MobiDB-lite"/>
    </source>
</evidence>
<dbReference type="GO" id="GO:0008168">
    <property type="term" value="F:methyltransferase activity"/>
    <property type="evidence" value="ECO:0007669"/>
    <property type="project" value="UniProtKB-UniRule"/>
</dbReference>
<keyword evidence="6" id="KW-0325">Glycoprotein</keyword>
<accession>A0A7I8JZD0</accession>
<feature type="region of interest" description="Disordered" evidence="7">
    <location>
        <begin position="40"/>
        <end position="103"/>
    </location>
</feature>
<evidence type="ECO:0000256" key="3">
    <source>
        <dbReference type="ARBA" id="ARBA00022603"/>
    </source>
</evidence>
<evidence type="ECO:0000256" key="4">
    <source>
        <dbReference type="ARBA" id="ARBA00022968"/>
    </source>
</evidence>
<evidence type="ECO:0000313" key="9">
    <source>
        <dbReference type="Proteomes" id="UP000663760"/>
    </source>
</evidence>
<keyword evidence="3 6" id="KW-0489">Methyltransferase</keyword>
<dbReference type="OrthoDB" id="2013972at2759"/>
<dbReference type="Pfam" id="PF03141">
    <property type="entry name" value="Methyltransf_29"/>
    <property type="match status" value="1"/>
</dbReference>
<dbReference type="GO" id="GO:0005768">
    <property type="term" value="C:endosome"/>
    <property type="evidence" value="ECO:0007669"/>
    <property type="project" value="TreeGrafter"/>
</dbReference>
<dbReference type="GO" id="GO:0005802">
    <property type="term" value="C:trans-Golgi network"/>
    <property type="evidence" value="ECO:0007669"/>
    <property type="project" value="TreeGrafter"/>
</dbReference>
<comment type="similarity">
    <text evidence="2 6">Belongs to the methyltransferase superfamily.</text>
</comment>
<keyword evidence="6" id="KW-0472">Membrane</keyword>
<dbReference type="CDD" id="cd02440">
    <property type="entry name" value="AdoMet_MTases"/>
    <property type="match status" value="1"/>
</dbReference>
<feature type="transmembrane region" description="Helical" evidence="6">
    <location>
        <begin position="12"/>
        <end position="31"/>
    </location>
</feature>
<organism evidence="8 9">
    <name type="scientific">Spirodela intermedia</name>
    <name type="common">Intermediate duckweed</name>
    <dbReference type="NCBI Taxonomy" id="51605"/>
    <lineage>
        <taxon>Eukaryota</taxon>
        <taxon>Viridiplantae</taxon>
        <taxon>Streptophyta</taxon>
        <taxon>Embryophyta</taxon>
        <taxon>Tracheophyta</taxon>
        <taxon>Spermatophyta</taxon>
        <taxon>Magnoliopsida</taxon>
        <taxon>Liliopsida</taxon>
        <taxon>Araceae</taxon>
        <taxon>Lemnoideae</taxon>
        <taxon>Spirodela</taxon>
    </lineage>
</organism>
<comment type="subcellular location">
    <subcellularLocation>
        <location evidence="5">Endomembrane system</location>
        <topology evidence="5">Single-pass membrane protein</topology>
    </subcellularLocation>
    <subcellularLocation>
        <location evidence="1 6">Membrane</location>
        <topology evidence="1 6">Single-pass type II membrane protein</topology>
    </subcellularLocation>
</comment>
<dbReference type="GO" id="GO:0032259">
    <property type="term" value="P:methylation"/>
    <property type="evidence" value="ECO:0007669"/>
    <property type="project" value="UniProtKB-KW"/>
</dbReference>
<dbReference type="Proteomes" id="UP000663760">
    <property type="component" value="Chromosome 1"/>
</dbReference>
<dbReference type="EC" id="2.1.1.-" evidence="6"/>
<dbReference type="InterPro" id="IPR004159">
    <property type="entry name" value="Put_SAM_MeTrfase"/>
</dbReference>
<gene>
    <name evidence="8" type="ORF">SI8410_01001431</name>
</gene>
<keyword evidence="6" id="KW-0808">Transferase</keyword>
<evidence type="ECO:0000313" key="8">
    <source>
        <dbReference type="EMBL" id="CAA7389383.1"/>
    </source>
</evidence>
<evidence type="ECO:0000256" key="6">
    <source>
        <dbReference type="RuleBase" id="RU366043"/>
    </source>
</evidence>
<dbReference type="AlphaFoldDB" id="A0A7I8JZD0"/>
<sequence length="620" mass="69889">MRKRSGSALGEMKYKFIVGPAVLLVVFFLAITNFDNHSATQSFSSDFHPSPPADSETLQHSEQVSPSSLVVGEQEGGEEAVVEDARREEEDGGGVGEEQQWELCGKNEGLPDADYIPCLDNIKAIKALPSRKHMENRERHCPDPSPTCLVPLPQGYKQPVPWPKSRDMIWFVNVPHARLVEIKKEQNWVRKSDEYLVFPGGGTQFKDGVMHYIRFIEETYPAVAWGKHTRVVLDVGCGVASFGGYLLDKDVITMSLAPRDVHEAQIQFALERGIPAILSIIATQRLTFPDKSYDMIHCARCRIQWHADEGRALLELNRILRPGGFFTWSATPIYRDDEEDKSIWNAMVSLTESICWKMVAKSIDPNGIGLAIFQKPTSNSCYSNRDVNSPPLCDQRNRSDISWYVPLDGCIPLLQESEEGSENTWPEEWPARLNLRPTSLSIDPSIGHTEESFHEDTQHWKNLVTGTYKNELGINWGSVRNVMDMNAGFGGFAAALVDQPLWVMNAVPPTAPDTLPIIFDRGFIGIYHDWCEAFNTYPRTYDLLHSNNLFGKLTQRCSIVGVVAEMDRILRPGGWVLIQDSPTTIEKLDSLFKSLHWETTVREGQLLVGKKTFWRPADAR</sequence>
<keyword evidence="6" id="KW-1133">Transmembrane helix</keyword>
<dbReference type="PANTHER" id="PTHR10108">
    <property type="entry name" value="SAM-DEPENDENT METHYLTRANSFERASE"/>
    <property type="match status" value="1"/>
</dbReference>
<dbReference type="Gene3D" id="3.40.50.150">
    <property type="entry name" value="Vaccinia Virus protein VP39"/>
    <property type="match status" value="1"/>
</dbReference>
<dbReference type="PANTHER" id="PTHR10108:SF887">
    <property type="entry name" value="METHYLTRANSFERASE PMT22-RELATED"/>
    <property type="match status" value="1"/>
</dbReference>
<protein>
    <recommendedName>
        <fullName evidence="6">Methyltransferase</fullName>
        <ecNumber evidence="6">2.1.1.-</ecNumber>
    </recommendedName>
</protein>